<name>A0A0M3HT92_ASCLU</name>
<proteinExistence type="predicted"/>
<sequence>MQSGPQAGLRLNRDCTERGLMRPRSTFEGPGDVMAADSYRKAVRELDDAFLAIHSGALNYTTLPPFPAPYKSLTGRSIPCNLRSLSFPPGCTWHYLPYQYLPQSGIPGAYMSQFHMPTTSGSPYMYSAYISPTGQRLPLHQSTPPRFFPHTFFMPLNMAPPYSVVGQSEEPQTTSTVRNGIKCVEEGEADKRRPAKPAIPDAEMRPFEAEISRAHTEPLESEADSYERGSTELHIATGLTKLAGSQIFYDGTGSNKSQASDFETTTVESRTYNLEIRPITSDAFNVETAFAESARSEAAIAETTLTEPRASDIKTASDGSEIFARANSIAVDAIAQVTPALEAEGIVDERVDRNSILMDEVPIFTSVDQRPPEFPAANYSSVVKKWAMHIMNVQQLLQLLIDVVGYFSTKKLTFNQENFEQFCGRDMLPRLDCVDFGELIDSEIVLIRPEDFGFYLNPIFSELRFLVLTDLEWSIFHMLLEVDHIRVEDLADTLDFGSECDWVPRKRRAAIWEVLLSEKLRGVFVVEPILRRGNKTEFWIRINRCLDVSNVVPRLIVFP</sequence>
<dbReference type="WBParaSite" id="ALUE_0000582401-mRNA-1">
    <property type="protein sequence ID" value="ALUE_0000582401-mRNA-1"/>
    <property type="gene ID" value="ALUE_0000582401"/>
</dbReference>
<dbReference type="AlphaFoldDB" id="A0A0M3HT92"/>
<evidence type="ECO:0000313" key="1">
    <source>
        <dbReference type="Proteomes" id="UP000036681"/>
    </source>
</evidence>
<reference evidence="2" key="1">
    <citation type="submission" date="2017-02" db="UniProtKB">
        <authorList>
            <consortium name="WormBaseParasite"/>
        </authorList>
    </citation>
    <scope>IDENTIFICATION</scope>
</reference>
<organism evidence="1 2">
    <name type="scientific">Ascaris lumbricoides</name>
    <name type="common">Giant roundworm</name>
    <dbReference type="NCBI Taxonomy" id="6252"/>
    <lineage>
        <taxon>Eukaryota</taxon>
        <taxon>Metazoa</taxon>
        <taxon>Ecdysozoa</taxon>
        <taxon>Nematoda</taxon>
        <taxon>Chromadorea</taxon>
        <taxon>Rhabditida</taxon>
        <taxon>Spirurina</taxon>
        <taxon>Ascaridomorpha</taxon>
        <taxon>Ascaridoidea</taxon>
        <taxon>Ascarididae</taxon>
        <taxon>Ascaris</taxon>
    </lineage>
</organism>
<protein>
    <submittedName>
        <fullName evidence="2">HTH La-type RNA-binding domain-containing protein</fullName>
    </submittedName>
</protein>
<keyword evidence="1" id="KW-1185">Reference proteome</keyword>
<evidence type="ECO:0000313" key="2">
    <source>
        <dbReference type="WBParaSite" id="ALUE_0000582401-mRNA-1"/>
    </source>
</evidence>
<dbReference type="Proteomes" id="UP000036681">
    <property type="component" value="Unplaced"/>
</dbReference>
<accession>A0A0M3HT92</accession>